<evidence type="ECO:0000256" key="1">
    <source>
        <dbReference type="SAM" id="MobiDB-lite"/>
    </source>
</evidence>
<name>C1MZ64_MICPC</name>
<feature type="compositionally biased region" description="Basic and acidic residues" evidence="1">
    <location>
        <begin position="179"/>
        <end position="194"/>
    </location>
</feature>
<dbReference type="Proteomes" id="UP000001876">
    <property type="component" value="Unassembled WGS sequence"/>
</dbReference>
<evidence type="ECO:0000313" key="2">
    <source>
        <dbReference type="EMBL" id="EEH54554.1"/>
    </source>
</evidence>
<evidence type="ECO:0000313" key="3">
    <source>
        <dbReference type="Proteomes" id="UP000001876"/>
    </source>
</evidence>
<dbReference type="OrthoDB" id="549381at2759"/>
<dbReference type="RefSeq" id="XP_003060904.1">
    <property type="nucleotide sequence ID" value="XM_003060858.1"/>
</dbReference>
<dbReference type="GeneID" id="9686599"/>
<sequence>MNLLRAILGVLPDKERHPPRKPRDERREGADIPARSSVDVPPPPPSGKRPPLIIELIDDDEPAGRGTAGVENEDGGEPQSTSLNDDTDMEIMSVATAAALAAAAYAKAATVHGAGGLPGWSSPEAAEAARVLLQRTFASRASGATTSSGSEYSDFTREILAKCLSEAAPSIAHCLAQEPEQRWAGESSARDKRAPGPPTPELPVDISATLQPASVETSVIAAVRLHWLLSTAGYPWVGRVGSGKDGGVGGVVSRVVPCILRAMDHNSPAVRREGCAALVALVAAVTRTEMRWHGAALLDAAANTLGGSGTEVFGAAAAAHVRATIAVSSDDPHEPKLANALAVMIDAANSRSHEPLVAAAWVIEAPALISAAKLSTAPHLNRLFPPLLSWLHARDDDTALGAASCLELICTMTWPRVPAHAAELWSDIARAYSEADVRGDDAFVFKFRAALTRVADVVQLAAGENFEAAWRRDGDPVPPALEPLVAHLEGLPGRVASTEWSRPSN</sequence>
<dbReference type="EMBL" id="GG663743">
    <property type="protein sequence ID" value="EEH54554.1"/>
    <property type="molecule type" value="Genomic_DNA"/>
</dbReference>
<dbReference type="OMA" id="MTWPRVP"/>
<reference evidence="2 3" key="1">
    <citation type="journal article" date="2009" name="Science">
        <title>Green evolution and dynamic adaptations revealed by genomes of the marine picoeukaryotes Micromonas.</title>
        <authorList>
            <person name="Worden A.Z."/>
            <person name="Lee J.H."/>
            <person name="Mock T."/>
            <person name="Rouze P."/>
            <person name="Simmons M.P."/>
            <person name="Aerts A.L."/>
            <person name="Allen A.E."/>
            <person name="Cuvelier M.L."/>
            <person name="Derelle E."/>
            <person name="Everett M.V."/>
            <person name="Foulon E."/>
            <person name="Grimwood J."/>
            <person name="Gundlach H."/>
            <person name="Henrissat B."/>
            <person name="Napoli C."/>
            <person name="McDonald S.M."/>
            <person name="Parker M.S."/>
            <person name="Rombauts S."/>
            <person name="Salamov A."/>
            <person name="Von Dassow P."/>
            <person name="Badger J.H."/>
            <person name="Coutinho P.M."/>
            <person name="Demir E."/>
            <person name="Dubchak I."/>
            <person name="Gentemann C."/>
            <person name="Eikrem W."/>
            <person name="Gready J.E."/>
            <person name="John U."/>
            <person name="Lanier W."/>
            <person name="Lindquist E.A."/>
            <person name="Lucas S."/>
            <person name="Mayer K.F."/>
            <person name="Moreau H."/>
            <person name="Not F."/>
            <person name="Otillar R."/>
            <person name="Panaud O."/>
            <person name="Pangilinan J."/>
            <person name="Paulsen I."/>
            <person name="Piegu B."/>
            <person name="Poliakov A."/>
            <person name="Robbens S."/>
            <person name="Schmutz J."/>
            <person name="Toulza E."/>
            <person name="Wyss T."/>
            <person name="Zelensky A."/>
            <person name="Zhou K."/>
            <person name="Armbrust E.V."/>
            <person name="Bhattacharya D."/>
            <person name="Goodenough U.W."/>
            <person name="Van de Peer Y."/>
            <person name="Grigoriev I.V."/>
        </authorList>
    </citation>
    <scope>NUCLEOTIDE SEQUENCE [LARGE SCALE GENOMIC DNA]</scope>
    <source>
        <strain evidence="2 3">CCMP1545</strain>
    </source>
</reference>
<dbReference type="PANTHER" id="PTHR14873">
    <property type="entry name" value="OS06G0694100 PROTEIN"/>
    <property type="match status" value="1"/>
</dbReference>
<dbReference type="KEGG" id="mpp:MICPUCDRAFT_63299"/>
<dbReference type="AlphaFoldDB" id="C1MZ64"/>
<feature type="region of interest" description="Disordered" evidence="1">
    <location>
        <begin position="1"/>
        <end position="85"/>
    </location>
</feature>
<dbReference type="Gene3D" id="1.25.10.10">
    <property type="entry name" value="Leucine-rich Repeat Variant"/>
    <property type="match status" value="1"/>
</dbReference>
<dbReference type="InterPro" id="IPR016024">
    <property type="entry name" value="ARM-type_fold"/>
</dbReference>
<gene>
    <name evidence="2" type="ORF">MICPUCDRAFT_63299</name>
</gene>
<dbReference type="eggNOG" id="ENOG502QVNS">
    <property type="taxonomic scope" value="Eukaryota"/>
</dbReference>
<protein>
    <submittedName>
        <fullName evidence="2">Predicted protein</fullName>
    </submittedName>
</protein>
<dbReference type="SUPFAM" id="SSF48371">
    <property type="entry name" value="ARM repeat"/>
    <property type="match status" value="1"/>
</dbReference>
<feature type="region of interest" description="Disordered" evidence="1">
    <location>
        <begin position="178"/>
        <end position="201"/>
    </location>
</feature>
<proteinExistence type="predicted"/>
<keyword evidence="3" id="KW-1185">Reference proteome</keyword>
<organism evidence="3">
    <name type="scientific">Micromonas pusilla (strain CCMP1545)</name>
    <name type="common">Picoplanktonic green alga</name>
    <dbReference type="NCBI Taxonomy" id="564608"/>
    <lineage>
        <taxon>Eukaryota</taxon>
        <taxon>Viridiplantae</taxon>
        <taxon>Chlorophyta</taxon>
        <taxon>Mamiellophyceae</taxon>
        <taxon>Mamiellales</taxon>
        <taxon>Mamiellaceae</taxon>
        <taxon>Micromonas</taxon>
    </lineage>
</organism>
<dbReference type="STRING" id="564608.C1MZ64"/>
<dbReference type="PANTHER" id="PTHR14873:SF1">
    <property type="entry name" value="OS06G0694100 PROTEIN"/>
    <property type="match status" value="1"/>
</dbReference>
<accession>C1MZ64</accession>
<dbReference type="InterPro" id="IPR011989">
    <property type="entry name" value="ARM-like"/>
</dbReference>
<feature type="compositionally biased region" description="Basic and acidic residues" evidence="1">
    <location>
        <begin position="12"/>
        <end position="30"/>
    </location>
</feature>